<sequence>MGEKSKPLKVALVGAGTVGSEVARLLLTQREEFARRAGREIELAGVAVRNVSKERPGIPSELLTDDTMGLVSRKDIDIVVELMGGVDETKGLIMKAIETGKSVVTGNKALLSAFGEEIFSASNKAGVDVYFEAAVAGAIPIIRPLRDSLVGDKITKVAGIVNGTTNYILDKMTTEGMEYETALKQAQELGYAEQDPTADVGGADAAAKAAILASLAFRTPVNISDVYCEGITKITQTEISAAHAANCVVKLLAMAELIDGEVHVRVHPVMLPKSHPLASIAGAYNAIMVEAEAADKLMFMGPGAGGAPTASAVVGDLVTVARNRVAGISLPVLAGFKKLPIAKMGSTRCHYQLTLDLTDEAGVLASVATTLAKHNVSVYSLEQVAVDESGDHASVGLMTHEALEDDVLACMKELRDSDYVSNNISFIRVGS</sequence>
<dbReference type="RefSeq" id="WP_016456233.1">
    <property type="nucleotide sequence ID" value="NZ_KE150269.1"/>
</dbReference>
<dbReference type="OrthoDB" id="9808167at2"/>
<dbReference type="GO" id="GO:0050661">
    <property type="term" value="F:NADP binding"/>
    <property type="evidence" value="ECO:0007669"/>
    <property type="project" value="InterPro"/>
</dbReference>
<dbReference type="InterPro" id="IPR001342">
    <property type="entry name" value="HDH_cat"/>
</dbReference>
<dbReference type="FunFam" id="3.30.360.10:FF:000005">
    <property type="entry name" value="Homoserine dehydrogenase"/>
    <property type="match status" value="1"/>
</dbReference>
<evidence type="ECO:0000313" key="21">
    <source>
        <dbReference type="EMBL" id="EPD32706.1"/>
    </source>
</evidence>
<evidence type="ECO:0000256" key="5">
    <source>
        <dbReference type="ARBA" id="ARBA00013213"/>
    </source>
</evidence>
<keyword evidence="9 17" id="KW-0521">NADP</keyword>
<dbReference type="GO" id="GO:0009086">
    <property type="term" value="P:methionine biosynthetic process"/>
    <property type="evidence" value="ECO:0007669"/>
    <property type="project" value="UniProtKB-KW"/>
</dbReference>
<evidence type="ECO:0000256" key="12">
    <source>
        <dbReference type="ARBA" id="ARBA00023167"/>
    </source>
</evidence>
<proteinExistence type="inferred from homology"/>
<evidence type="ECO:0000256" key="19">
    <source>
        <dbReference type="RuleBase" id="RU004171"/>
    </source>
</evidence>
<evidence type="ECO:0000256" key="17">
    <source>
        <dbReference type="PIRSR" id="PIRSR000098-2"/>
    </source>
</evidence>
<dbReference type="PIRSF" id="PIRSF000098">
    <property type="entry name" value="Homoser_dehydrog"/>
    <property type="match status" value="1"/>
</dbReference>
<evidence type="ECO:0000256" key="14">
    <source>
        <dbReference type="ARBA" id="ARBA00048841"/>
    </source>
</evidence>
<dbReference type="InterPro" id="IPR016204">
    <property type="entry name" value="HDH"/>
</dbReference>
<dbReference type="InterPro" id="IPR036291">
    <property type="entry name" value="NAD(P)-bd_dom_sf"/>
</dbReference>
<evidence type="ECO:0000256" key="8">
    <source>
        <dbReference type="ARBA" id="ARBA00022697"/>
    </source>
</evidence>
<feature type="binding site" evidence="17">
    <location>
        <position position="193"/>
    </location>
    <ligand>
        <name>L-homoserine</name>
        <dbReference type="ChEBI" id="CHEBI:57476"/>
    </ligand>
</feature>
<dbReference type="CDD" id="cd04881">
    <property type="entry name" value="ACT_HSDH-Hom"/>
    <property type="match status" value="1"/>
</dbReference>
<keyword evidence="22" id="KW-1185">Reference proteome</keyword>
<comment type="function">
    <text evidence="13">Catalyzes the conversion of L-aspartate-beta-semialdehyde (L-Asa) to L-homoserine (L-Hse), the third step in the biosynthesis of threonine and methionine from aspartate.</text>
</comment>
<dbReference type="Gene3D" id="3.30.360.10">
    <property type="entry name" value="Dihydrodipicolinate Reductase, domain 2"/>
    <property type="match status" value="1"/>
</dbReference>
<evidence type="ECO:0000256" key="4">
    <source>
        <dbReference type="ARBA" id="ARBA00006753"/>
    </source>
</evidence>
<keyword evidence="7 18" id="KW-0028">Amino-acid biosynthesis</keyword>
<evidence type="ECO:0000256" key="7">
    <source>
        <dbReference type="ARBA" id="ARBA00022605"/>
    </source>
</evidence>
<evidence type="ECO:0000313" key="22">
    <source>
        <dbReference type="Proteomes" id="UP000014417"/>
    </source>
</evidence>
<dbReference type="SUPFAM" id="SSF51735">
    <property type="entry name" value="NAD(P)-binding Rossmann-fold domains"/>
    <property type="match status" value="1"/>
</dbReference>
<evidence type="ECO:0000256" key="13">
    <source>
        <dbReference type="ARBA" id="ARBA00044930"/>
    </source>
</evidence>
<dbReference type="InterPro" id="IPR002912">
    <property type="entry name" value="ACT_dom"/>
</dbReference>
<dbReference type="InterPro" id="IPR005106">
    <property type="entry name" value="Asp/hSer_DH_NAD-bd"/>
</dbReference>
<evidence type="ECO:0000256" key="9">
    <source>
        <dbReference type="ARBA" id="ARBA00022857"/>
    </source>
</evidence>
<dbReference type="PROSITE" id="PS51671">
    <property type="entry name" value="ACT"/>
    <property type="match status" value="1"/>
</dbReference>
<dbReference type="InterPro" id="IPR019811">
    <property type="entry name" value="HDH_CS"/>
</dbReference>
<evidence type="ECO:0000256" key="15">
    <source>
        <dbReference type="ARBA" id="ARBA00049031"/>
    </source>
</evidence>
<dbReference type="Pfam" id="PF03447">
    <property type="entry name" value="NAD_binding_3"/>
    <property type="match status" value="1"/>
</dbReference>
<dbReference type="UniPathway" id="UPA00051">
    <property type="reaction ID" value="UER00465"/>
</dbReference>
<dbReference type="Gene3D" id="3.30.70.260">
    <property type="match status" value="1"/>
</dbReference>
<protein>
    <recommendedName>
        <fullName evidence="6 18">Homoserine dehydrogenase</fullName>
        <ecNumber evidence="5 18">1.1.1.3</ecNumber>
    </recommendedName>
</protein>
<dbReference type="InterPro" id="IPR045865">
    <property type="entry name" value="ACT-like_dom_sf"/>
</dbReference>
<evidence type="ECO:0000256" key="16">
    <source>
        <dbReference type="PIRSR" id="PIRSR000098-1"/>
    </source>
</evidence>
<dbReference type="EC" id="1.1.1.3" evidence="5 18"/>
<dbReference type="HOGENOM" id="CLU_009116_1_0_11"/>
<evidence type="ECO:0000256" key="2">
    <source>
        <dbReference type="ARBA" id="ARBA00005056"/>
    </source>
</evidence>
<dbReference type="Gene3D" id="3.40.50.720">
    <property type="entry name" value="NAD(P)-binding Rossmann-like Domain"/>
    <property type="match status" value="1"/>
</dbReference>
<dbReference type="PROSITE" id="PS01042">
    <property type="entry name" value="HOMOSER_DHGENASE"/>
    <property type="match status" value="1"/>
</dbReference>
<dbReference type="UniPathway" id="UPA00050">
    <property type="reaction ID" value="UER00063"/>
</dbReference>
<keyword evidence="12 18" id="KW-0486">Methionine biosynthesis</keyword>
<name>S2W0T0_9ACTN</name>
<comment type="similarity">
    <text evidence="4 19">Belongs to the homoserine dehydrogenase family.</text>
</comment>
<comment type="pathway">
    <text evidence="2 18">Amino-acid biosynthesis; L-threonine biosynthesis; L-threonine from L-aspartate: step 3/5.</text>
</comment>
<evidence type="ECO:0000256" key="18">
    <source>
        <dbReference type="RuleBase" id="RU000579"/>
    </source>
</evidence>
<feature type="active site" description="Proton donor" evidence="16">
    <location>
        <position position="208"/>
    </location>
</feature>
<dbReference type="NCBIfam" id="NF004976">
    <property type="entry name" value="PRK06349.1"/>
    <property type="match status" value="1"/>
</dbReference>
<dbReference type="SUPFAM" id="SSF55021">
    <property type="entry name" value="ACT-like"/>
    <property type="match status" value="1"/>
</dbReference>
<keyword evidence="8 18" id="KW-0791">Threonine biosynthesis</keyword>
<reference evidence="21 22" key="1">
    <citation type="submission" date="2013-04" db="EMBL/GenBank/DDBJ databases">
        <title>The Genome Sequence of Propionimicrobium lymphophilum ACS-093-V-SCH5.</title>
        <authorList>
            <consortium name="The Broad Institute Genomics Platform"/>
            <person name="Earl A."/>
            <person name="Ward D."/>
            <person name="Feldgarden M."/>
            <person name="Gevers D."/>
            <person name="Saerens B."/>
            <person name="Vaneechoutte M."/>
            <person name="Walker B."/>
            <person name="Young S."/>
            <person name="Zeng Q."/>
            <person name="Gargeya S."/>
            <person name="Fitzgerald M."/>
            <person name="Haas B."/>
            <person name="Abouelleil A."/>
            <person name="Allen A.W."/>
            <person name="Alvarado L."/>
            <person name="Arachchi H.M."/>
            <person name="Berlin A.M."/>
            <person name="Chapman S.B."/>
            <person name="Gainer-Dewar J."/>
            <person name="Goldberg J."/>
            <person name="Griggs A."/>
            <person name="Gujja S."/>
            <person name="Hansen M."/>
            <person name="Howarth C."/>
            <person name="Imamovic A."/>
            <person name="Ireland A."/>
            <person name="Larimer J."/>
            <person name="McCowan C."/>
            <person name="Murphy C."/>
            <person name="Pearson M."/>
            <person name="Poon T.W."/>
            <person name="Priest M."/>
            <person name="Roberts A."/>
            <person name="Saif S."/>
            <person name="Shea T."/>
            <person name="Sisk P."/>
            <person name="Sykes S."/>
            <person name="Wortman J."/>
            <person name="Nusbaum C."/>
            <person name="Birren B."/>
        </authorList>
    </citation>
    <scope>NUCLEOTIDE SEQUENCE [LARGE SCALE GENOMIC DNA]</scope>
    <source>
        <strain evidence="21 22">ACS-093-V-SCH5</strain>
    </source>
</reference>
<dbReference type="PATRIC" id="fig|883161.3.peg.1398"/>
<feature type="binding site" evidence="17">
    <location>
        <begin position="13"/>
        <end position="20"/>
    </location>
    <ligand>
        <name>NADP(+)</name>
        <dbReference type="ChEBI" id="CHEBI:58349"/>
    </ligand>
</feature>
<keyword evidence="10 18" id="KW-0560">Oxidoreductase</keyword>
<dbReference type="PANTHER" id="PTHR43331">
    <property type="entry name" value="HOMOSERINE DEHYDROGENASE"/>
    <property type="match status" value="1"/>
</dbReference>
<comment type="catalytic activity">
    <reaction evidence="15">
        <text>L-homoserine + NAD(+) = L-aspartate 4-semialdehyde + NADH + H(+)</text>
        <dbReference type="Rhea" id="RHEA:15757"/>
        <dbReference type="ChEBI" id="CHEBI:15378"/>
        <dbReference type="ChEBI" id="CHEBI:57476"/>
        <dbReference type="ChEBI" id="CHEBI:57540"/>
        <dbReference type="ChEBI" id="CHEBI:57945"/>
        <dbReference type="ChEBI" id="CHEBI:537519"/>
        <dbReference type="EC" id="1.1.1.3"/>
    </reaction>
    <physiologicalReaction direction="right-to-left" evidence="15">
        <dbReference type="Rhea" id="RHEA:15759"/>
    </physiologicalReaction>
</comment>
<dbReference type="Pfam" id="PF00742">
    <property type="entry name" value="Homoserine_dh"/>
    <property type="match status" value="1"/>
</dbReference>
<comment type="pathway">
    <text evidence="3 18">Amino-acid biosynthesis; L-methionine biosynthesis via de novo pathway; L-homoserine from L-aspartate: step 3/3.</text>
</comment>
<evidence type="ECO:0000259" key="20">
    <source>
        <dbReference type="PROSITE" id="PS51671"/>
    </source>
</evidence>
<dbReference type="STRING" id="883161.HMPREF9306_01405"/>
<dbReference type="GO" id="GO:0009088">
    <property type="term" value="P:threonine biosynthetic process"/>
    <property type="evidence" value="ECO:0007669"/>
    <property type="project" value="UniProtKB-UniPathway"/>
</dbReference>
<feature type="domain" description="ACT" evidence="20">
    <location>
        <begin position="352"/>
        <end position="428"/>
    </location>
</feature>
<dbReference type="GO" id="GO:0004412">
    <property type="term" value="F:homoserine dehydrogenase activity"/>
    <property type="evidence" value="ECO:0007669"/>
    <property type="project" value="UniProtKB-EC"/>
</dbReference>
<accession>S2W0T0</accession>
<dbReference type="Proteomes" id="UP000014417">
    <property type="component" value="Unassembled WGS sequence"/>
</dbReference>
<comment type="caution">
    <text evidence="21">The sequence shown here is derived from an EMBL/GenBank/DDBJ whole genome shotgun (WGS) entry which is preliminary data.</text>
</comment>
<evidence type="ECO:0000256" key="1">
    <source>
        <dbReference type="ARBA" id="ARBA00001920"/>
    </source>
</evidence>
<dbReference type="PANTHER" id="PTHR43331:SF1">
    <property type="entry name" value="HOMOSERINE DEHYDROGENASE"/>
    <property type="match status" value="1"/>
</dbReference>
<keyword evidence="11" id="KW-0915">Sodium</keyword>
<evidence type="ECO:0000256" key="11">
    <source>
        <dbReference type="ARBA" id="ARBA00023053"/>
    </source>
</evidence>
<evidence type="ECO:0000256" key="6">
    <source>
        <dbReference type="ARBA" id="ARBA00013376"/>
    </source>
</evidence>
<dbReference type="AlphaFoldDB" id="S2W0T0"/>
<evidence type="ECO:0000256" key="10">
    <source>
        <dbReference type="ARBA" id="ARBA00023002"/>
    </source>
</evidence>
<dbReference type="SUPFAM" id="SSF55347">
    <property type="entry name" value="Glyceraldehyde-3-phosphate dehydrogenase-like, C-terminal domain"/>
    <property type="match status" value="1"/>
</dbReference>
<gene>
    <name evidence="21" type="ORF">HMPREF9306_01405</name>
</gene>
<organism evidence="21 22">
    <name type="scientific">Propionimicrobium lymphophilum ACS-093-V-SCH5</name>
    <dbReference type="NCBI Taxonomy" id="883161"/>
    <lineage>
        <taxon>Bacteria</taxon>
        <taxon>Bacillati</taxon>
        <taxon>Actinomycetota</taxon>
        <taxon>Actinomycetes</taxon>
        <taxon>Propionibacteriales</taxon>
        <taxon>Propionibacteriaceae</taxon>
        <taxon>Propionimicrobium</taxon>
    </lineage>
</organism>
<dbReference type="EMBL" id="AGZR01000008">
    <property type="protein sequence ID" value="EPD32706.1"/>
    <property type="molecule type" value="Genomic_DNA"/>
</dbReference>
<feature type="binding site" evidence="17">
    <location>
        <position position="108"/>
    </location>
    <ligand>
        <name>NADPH</name>
        <dbReference type="ChEBI" id="CHEBI:57783"/>
    </ligand>
</feature>
<comment type="cofactor">
    <cofactor evidence="1">
        <name>a metal cation</name>
        <dbReference type="ChEBI" id="CHEBI:25213"/>
    </cofactor>
</comment>
<evidence type="ECO:0000256" key="3">
    <source>
        <dbReference type="ARBA" id="ARBA00005062"/>
    </source>
</evidence>
<comment type="catalytic activity">
    <reaction evidence="14">
        <text>L-homoserine + NADP(+) = L-aspartate 4-semialdehyde + NADPH + H(+)</text>
        <dbReference type="Rhea" id="RHEA:15761"/>
        <dbReference type="ChEBI" id="CHEBI:15378"/>
        <dbReference type="ChEBI" id="CHEBI:57476"/>
        <dbReference type="ChEBI" id="CHEBI:57783"/>
        <dbReference type="ChEBI" id="CHEBI:58349"/>
        <dbReference type="ChEBI" id="CHEBI:537519"/>
        <dbReference type="EC" id="1.1.1.3"/>
    </reaction>
    <physiologicalReaction direction="right-to-left" evidence="14">
        <dbReference type="Rhea" id="RHEA:15763"/>
    </physiologicalReaction>
</comment>